<evidence type="ECO:0000256" key="6">
    <source>
        <dbReference type="RuleBase" id="RU362067"/>
    </source>
</evidence>
<reference evidence="8" key="1">
    <citation type="submission" date="2020-06" db="EMBL/GenBank/DDBJ databases">
        <title>Draft genome sequences of strains closely related to Aspergillus parafelis and Aspergillus hiratsukae.</title>
        <authorList>
            <person name="Dos Santos R.A.C."/>
            <person name="Rivero-Menendez O."/>
            <person name="Steenwyk J.L."/>
            <person name="Mead M.E."/>
            <person name="Goldman G.H."/>
            <person name="Alastruey-Izquierdo A."/>
            <person name="Rokas A."/>
        </authorList>
    </citation>
    <scope>NUCLEOTIDE SEQUENCE</scope>
    <source>
        <strain evidence="8">CNM-CM7691</strain>
    </source>
</reference>
<dbReference type="EC" id="1.4.3.-" evidence="6"/>
<evidence type="ECO:0000313" key="8">
    <source>
        <dbReference type="EMBL" id="KAF7177461.1"/>
    </source>
</evidence>
<feature type="domain" description="Amine oxidase" evidence="7">
    <location>
        <begin position="14"/>
        <end position="412"/>
    </location>
</feature>
<keyword evidence="3 6" id="KW-0560">Oxidoreductase</keyword>
<evidence type="ECO:0000256" key="1">
    <source>
        <dbReference type="ARBA" id="ARBA00001974"/>
    </source>
</evidence>
<gene>
    <name evidence="8" type="ORF">CNMCM7691_005714</name>
</gene>
<dbReference type="InterPro" id="IPR036188">
    <property type="entry name" value="FAD/NAD-bd_sf"/>
</dbReference>
<evidence type="ECO:0000256" key="4">
    <source>
        <dbReference type="ARBA" id="ARBA00048448"/>
    </source>
</evidence>
<sequence>MPNEFDVAVIGAGMAGIIAARDLSQKGHSVVLLEARDRIGGRTYTDHAFNGELDLELRGGYVHWTQPHVWRELQRHGMSLKPPMKGAGSTGWQMGLSTLVRARSYARARFPMPFEVDLLENREIEEETIEDRITSLNLSDYERDVLEGLLAGVIHSCKKQGIAQLLQAAATTFGDFTAFFETAGSWGIQGGIKQLISAIMAESNVELRLSTPIDAVVDNGSGVTITTREGQVFNAWSAVVALPLNTLGDVKIHPDLPPAARSMIERRNPVTAHKVWVRVKGEIEPFSLVSPPGKHPINAARFEKHHNGDTLIMCMCADAAAIDPADLHAVQAALRKFLPDIEVVDTACHDWVADEFSKGGWMMHRPGTLTTGPPLFRKAHGNIYFAAADVATWGIGSIEGAMASGALAARDLSVALGQTQISDQSQVILLRSGNVRTNGSVD</sequence>
<comment type="cofactor">
    <cofactor evidence="1 6">
        <name>FAD</name>
        <dbReference type="ChEBI" id="CHEBI:57692"/>
    </cofactor>
</comment>
<dbReference type="AlphaFoldDB" id="A0A8H6QQD8"/>
<protein>
    <recommendedName>
        <fullName evidence="6">Amine oxidase</fullName>
        <ecNumber evidence="6">1.4.3.-</ecNumber>
    </recommendedName>
</protein>
<comment type="caution">
    <text evidence="8">The sequence shown here is derived from an EMBL/GenBank/DDBJ whole genome shotgun (WGS) entry which is preliminary data.</text>
</comment>
<dbReference type="Pfam" id="PF01593">
    <property type="entry name" value="Amino_oxidase"/>
    <property type="match status" value="1"/>
</dbReference>
<feature type="binding site" evidence="5">
    <location>
        <begin position="34"/>
        <end position="35"/>
    </location>
    <ligand>
        <name>FAD</name>
        <dbReference type="ChEBI" id="CHEBI:57692"/>
    </ligand>
</feature>
<comment type="similarity">
    <text evidence="2 6">Belongs to the flavin monoamine oxidase family.</text>
</comment>
<dbReference type="InterPro" id="IPR050703">
    <property type="entry name" value="Flavin_MAO"/>
</dbReference>
<dbReference type="InterPro" id="IPR002937">
    <property type="entry name" value="Amino_oxidase"/>
</dbReference>
<dbReference type="PRINTS" id="PR00757">
    <property type="entry name" value="AMINEOXDASEF"/>
</dbReference>
<dbReference type="SUPFAM" id="SSF51905">
    <property type="entry name" value="FAD/NAD(P)-binding domain"/>
    <property type="match status" value="1"/>
</dbReference>
<evidence type="ECO:0000256" key="2">
    <source>
        <dbReference type="ARBA" id="ARBA00005995"/>
    </source>
</evidence>
<dbReference type="GO" id="GO:0097621">
    <property type="term" value="F:monoamine oxidase activity"/>
    <property type="evidence" value="ECO:0007669"/>
    <property type="project" value="UniProtKB-EC"/>
</dbReference>
<dbReference type="PANTHER" id="PTHR43563">
    <property type="entry name" value="AMINE OXIDASE"/>
    <property type="match status" value="1"/>
</dbReference>
<keyword evidence="6" id="KW-0285">Flavoprotein</keyword>
<evidence type="ECO:0000313" key="9">
    <source>
        <dbReference type="Proteomes" id="UP000641853"/>
    </source>
</evidence>
<accession>A0A8H6QQD8</accession>
<dbReference type="InterPro" id="IPR001613">
    <property type="entry name" value="Flavin_amine_oxidase"/>
</dbReference>
<dbReference type="EMBL" id="JACBAG010001897">
    <property type="protein sequence ID" value="KAF7177461.1"/>
    <property type="molecule type" value="Genomic_DNA"/>
</dbReference>
<dbReference type="PANTHER" id="PTHR43563:SF1">
    <property type="entry name" value="AMINE OXIDASE [FLAVIN-CONTAINING] B"/>
    <property type="match status" value="1"/>
</dbReference>
<organism evidence="8 9">
    <name type="scientific">Aspergillus felis</name>
    <dbReference type="NCBI Taxonomy" id="1287682"/>
    <lineage>
        <taxon>Eukaryota</taxon>
        <taxon>Fungi</taxon>
        <taxon>Dikarya</taxon>
        <taxon>Ascomycota</taxon>
        <taxon>Pezizomycotina</taxon>
        <taxon>Eurotiomycetes</taxon>
        <taxon>Eurotiomycetidae</taxon>
        <taxon>Eurotiales</taxon>
        <taxon>Aspergillaceae</taxon>
        <taxon>Aspergillus</taxon>
        <taxon>Aspergillus subgen. Fumigati</taxon>
    </lineage>
</organism>
<evidence type="ECO:0000256" key="5">
    <source>
        <dbReference type="PIRSR" id="PIRSR601613-1"/>
    </source>
</evidence>
<dbReference type="Gene3D" id="3.50.50.60">
    <property type="entry name" value="FAD/NAD(P)-binding domain"/>
    <property type="match status" value="1"/>
</dbReference>
<name>A0A8H6QQD8_9EURO</name>
<proteinExistence type="inferred from homology"/>
<comment type="catalytic activity">
    <reaction evidence="4">
        <text>a secondary aliphatic amine + O2 + H2O = a primary amine + an aldehyde + H2O2</text>
        <dbReference type="Rhea" id="RHEA:26414"/>
        <dbReference type="ChEBI" id="CHEBI:15377"/>
        <dbReference type="ChEBI" id="CHEBI:15379"/>
        <dbReference type="ChEBI" id="CHEBI:16240"/>
        <dbReference type="ChEBI" id="CHEBI:17478"/>
        <dbReference type="ChEBI" id="CHEBI:58855"/>
        <dbReference type="ChEBI" id="CHEBI:65296"/>
        <dbReference type="EC" id="1.4.3.4"/>
    </reaction>
</comment>
<keyword evidence="6" id="KW-0274">FAD</keyword>
<evidence type="ECO:0000256" key="3">
    <source>
        <dbReference type="ARBA" id="ARBA00023002"/>
    </source>
</evidence>
<evidence type="ECO:0000259" key="7">
    <source>
        <dbReference type="Pfam" id="PF01593"/>
    </source>
</evidence>
<dbReference type="Proteomes" id="UP000641853">
    <property type="component" value="Unassembled WGS sequence"/>
</dbReference>
<keyword evidence="9" id="KW-1185">Reference proteome</keyword>